<dbReference type="InterPro" id="IPR050108">
    <property type="entry name" value="CDK"/>
</dbReference>
<gene>
    <name evidence="6" type="ORF">AS180_17175</name>
</gene>
<evidence type="ECO:0000313" key="6">
    <source>
        <dbReference type="EMBL" id="KSU86710.1"/>
    </source>
</evidence>
<dbReference type="PROSITE" id="PS00107">
    <property type="entry name" value="PROTEIN_KINASE_ATP"/>
    <property type="match status" value="1"/>
</dbReference>
<dbReference type="GO" id="GO:0004674">
    <property type="term" value="F:protein serine/threonine kinase activity"/>
    <property type="evidence" value="ECO:0007669"/>
    <property type="project" value="UniProtKB-KW"/>
</dbReference>
<feature type="domain" description="Protein kinase" evidence="5">
    <location>
        <begin position="27"/>
        <end position="286"/>
    </location>
</feature>
<dbReference type="AlphaFoldDB" id="A0A0V8JI53"/>
<dbReference type="InterPro" id="IPR017441">
    <property type="entry name" value="Protein_kinase_ATP_BS"/>
</dbReference>
<keyword evidence="6" id="KW-0723">Serine/threonine-protein kinase</keyword>
<accession>A0A0V8JI53</accession>
<name>A0A0V8JI53_9BACI</name>
<dbReference type="Gene3D" id="1.10.510.10">
    <property type="entry name" value="Transferase(Phosphotransferase) domain 1"/>
    <property type="match status" value="1"/>
</dbReference>
<sequence>MNTTMKNLVCNLSAGTTLTGKWHHNQYTIMKQLGTGATGVVYLVQSPNGETAALKLSFDNNSVTAEVNVLRNFSKVHGKSLGPFLFDVDDWVYRNQALSFYVMEYVKGTSLKAFVAKRGKEWVNVLVMQLLGDLHELHKAGWVFGDLKPENLVVTNHPVKIRLIDVGGTTMQGRAIKEFTDYYDRAYWGFGSRKAEPAYDLFAVAMIIIELLIGERLNKADKPNEQLKRLLKTHNALSAHRSILYKSIHGNYLTAHEMKQDLIEGIKSGESVKSSGNQKVRQHSPKRVKVKKKRTHFLETVLLGASVMFMYLLYLFIQVL</sequence>
<dbReference type="PROSITE" id="PS50011">
    <property type="entry name" value="PROTEIN_KINASE_DOM"/>
    <property type="match status" value="1"/>
</dbReference>
<feature type="transmembrane region" description="Helical" evidence="4">
    <location>
        <begin position="296"/>
        <end position="317"/>
    </location>
</feature>
<dbReference type="RefSeq" id="WP_035320698.1">
    <property type="nucleotide sequence ID" value="NZ_KQ758685.1"/>
</dbReference>
<keyword evidence="7" id="KW-1185">Reference proteome</keyword>
<reference evidence="6 7" key="1">
    <citation type="submission" date="2015-11" db="EMBL/GenBank/DDBJ databases">
        <title>Bacillus caseinolyticus sp nov.</title>
        <authorList>
            <person name="Dastager S.G."/>
            <person name="Mawlankar R."/>
        </authorList>
    </citation>
    <scope>NUCLEOTIDE SEQUENCE [LARGE SCALE GENOMIC DNA]</scope>
    <source>
        <strain evidence="6 7">SGD-V-76</strain>
    </source>
</reference>
<comment type="caution">
    <text evidence="6">The sequence shown here is derived from an EMBL/GenBank/DDBJ whole genome shotgun (WGS) entry which is preliminary data.</text>
</comment>
<keyword evidence="4" id="KW-1133">Transmembrane helix</keyword>
<keyword evidence="4" id="KW-0812">Transmembrane</keyword>
<dbReference type="Pfam" id="PF00069">
    <property type="entry name" value="Pkinase"/>
    <property type="match status" value="1"/>
</dbReference>
<dbReference type="SUPFAM" id="SSF56112">
    <property type="entry name" value="Protein kinase-like (PK-like)"/>
    <property type="match status" value="1"/>
</dbReference>
<keyword evidence="6" id="KW-0808">Transferase</keyword>
<keyword evidence="2 3" id="KW-0067">ATP-binding</keyword>
<evidence type="ECO:0000256" key="2">
    <source>
        <dbReference type="ARBA" id="ARBA00022840"/>
    </source>
</evidence>
<keyword evidence="1 3" id="KW-0547">Nucleotide-binding</keyword>
<keyword evidence="4" id="KW-0472">Membrane</keyword>
<proteinExistence type="predicted"/>
<evidence type="ECO:0000313" key="7">
    <source>
        <dbReference type="Proteomes" id="UP000053681"/>
    </source>
</evidence>
<dbReference type="Gene3D" id="3.30.200.20">
    <property type="entry name" value="Phosphorylase Kinase, domain 1"/>
    <property type="match status" value="1"/>
</dbReference>
<feature type="binding site" evidence="3">
    <location>
        <position position="55"/>
    </location>
    <ligand>
        <name>ATP</name>
        <dbReference type="ChEBI" id="CHEBI:30616"/>
    </ligand>
</feature>
<protein>
    <submittedName>
        <fullName evidence="6">Serine/threonine protein kinase</fullName>
    </submittedName>
</protein>
<dbReference type="Proteomes" id="UP000053681">
    <property type="component" value="Unassembled WGS sequence"/>
</dbReference>
<dbReference type="GO" id="GO:0005524">
    <property type="term" value="F:ATP binding"/>
    <property type="evidence" value="ECO:0007669"/>
    <property type="project" value="UniProtKB-UniRule"/>
</dbReference>
<dbReference type="PANTHER" id="PTHR24056">
    <property type="entry name" value="CELL DIVISION PROTEIN KINASE"/>
    <property type="match status" value="1"/>
</dbReference>
<dbReference type="InterPro" id="IPR011009">
    <property type="entry name" value="Kinase-like_dom_sf"/>
</dbReference>
<dbReference type="GeneID" id="93684600"/>
<evidence type="ECO:0000256" key="1">
    <source>
        <dbReference type="ARBA" id="ARBA00022741"/>
    </source>
</evidence>
<dbReference type="EMBL" id="LNQP01000070">
    <property type="protein sequence ID" value="KSU86710.1"/>
    <property type="molecule type" value="Genomic_DNA"/>
</dbReference>
<dbReference type="SMART" id="SM00220">
    <property type="entry name" value="S_TKc"/>
    <property type="match status" value="1"/>
</dbReference>
<dbReference type="InterPro" id="IPR000719">
    <property type="entry name" value="Prot_kinase_dom"/>
</dbReference>
<evidence type="ECO:0000256" key="4">
    <source>
        <dbReference type="SAM" id="Phobius"/>
    </source>
</evidence>
<organism evidence="6 7">
    <name type="scientific">Priestia veravalensis</name>
    <dbReference type="NCBI Taxonomy" id="1414648"/>
    <lineage>
        <taxon>Bacteria</taxon>
        <taxon>Bacillati</taxon>
        <taxon>Bacillota</taxon>
        <taxon>Bacilli</taxon>
        <taxon>Bacillales</taxon>
        <taxon>Bacillaceae</taxon>
        <taxon>Priestia</taxon>
    </lineage>
</organism>
<keyword evidence="6" id="KW-0418">Kinase</keyword>
<evidence type="ECO:0000256" key="3">
    <source>
        <dbReference type="PROSITE-ProRule" id="PRU10141"/>
    </source>
</evidence>
<evidence type="ECO:0000259" key="5">
    <source>
        <dbReference type="PROSITE" id="PS50011"/>
    </source>
</evidence>